<reference evidence="1 2" key="1">
    <citation type="journal article" date="2018" name="Sci. Rep.">
        <title>Genomic signatures of local adaptation to the degree of environmental predictability in rotifers.</title>
        <authorList>
            <person name="Franch-Gras L."/>
            <person name="Hahn C."/>
            <person name="Garcia-Roger E.M."/>
            <person name="Carmona M.J."/>
            <person name="Serra M."/>
            <person name="Gomez A."/>
        </authorList>
    </citation>
    <scope>NUCLEOTIDE SEQUENCE [LARGE SCALE GENOMIC DNA]</scope>
    <source>
        <strain evidence="1">HYR1</strain>
    </source>
</reference>
<gene>
    <name evidence="1" type="ORF">BpHYR1_010524</name>
</gene>
<dbReference type="AlphaFoldDB" id="A0A3M7PQE2"/>
<organism evidence="1 2">
    <name type="scientific">Brachionus plicatilis</name>
    <name type="common">Marine rotifer</name>
    <name type="synonym">Brachionus muelleri</name>
    <dbReference type="NCBI Taxonomy" id="10195"/>
    <lineage>
        <taxon>Eukaryota</taxon>
        <taxon>Metazoa</taxon>
        <taxon>Spiralia</taxon>
        <taxon>Gnathifera</taxon>
        <taxon>Rotifera</taxon>
        <taxon>Eurotatoria</taxon>
        <taxon>Monogononta</taxon>
        <taxon>Pseudotrocha</taxon>
        <taxon>Ploima</taxon>
        <taxon>Brachionidae</taxon>
        <taxon>Brachionus</taxon>
    </lineage>
</organism>
<accession>A0A3M7PQE2</accession>
<protein>
    <submittedName>
        <fullName evidence="1">Uncharacterized protein</fullName>
    </submittedName>
</protein>
<evidence type="ECO:0000313" key="1">
    <source>
        <dbReference type="EMBL" id="RNA01011.1"/>
    </source>
</evidence>
<dbReference type="Proteomes" id="UP000276133">
    <property type="component" value="Unassembled WGS sequence"/>
</dbReference>
<name>A0A3M7PQE2_BRAPC</name>
<evidence type="ECO:0000313" key="2">
    <source>
        <dbReference type="Proteomes" id="UP000276133"/>
    </source>
</evidence>
<comment type="caution">
    <text evidence="1">The sequence shown here is derived from an EMBL/GenBank/DDBJ whole genome shotgun (WGS) entry which is preliminary data.</text>
</comment>
<proteinExistence type="predicted"/>
<sequence length="73" mass="8250">MTIDEFYASKYTRFHIINIFEFHHQMVTESKSLISKKLAKINSFEKYICSSSSSINAVGNLGLQVVAHVDAPL</sequence>
<dbReference type="EMBL" id="REGN01009509">
    <property type="protein sequence ID" value="RNA01011.1"/>
    <property type="molecule type" value="Genomic_DNA"/>
</dbReference>
<keyword evidence="2" id="KW-1185">Reference proteome</keyword>